<reference evidence="1 2" key="1">
    <citation type="submission" date="2022-12" db="EMBL/GenBank/DDBJ databases">
        <title>Metagenome assembled genome from gulf of manar.</title>
        <authorList>
            <person name="Kohli P."/>
            <person name="Pk S."/>
            <person name="Venkata Ramana C."/>
            <person name="Sasikala C."/>
        </authorList>
    </citation>
    <scope>NUCLEOTIDE SEQUENCE [LARGE SCALE GENOMIC DNA]</scope>
    <source>
        <strain evidence="1">JB008</strain>
    </source>
</reference>
<dbReference type="PANTHER" id="PTHR36303:SF1">
    <property type="entry name" value="2',3'-CYCLIC-NUCLEOTIDE 2'-PHOSPHODIESTERASE"/>
    <property type="match status" value="1"/>
</dbReference>
<evidence type="ECO:0000313" key="2">
    <source>
        <dbReference type="Proteomes" id="UP001221217"/>
    </source>
</evidence>
<comment type="caution">
    <text evidence="1">The sequence shown here is derived from an EMBL/GenBank/DDBJ whole genome shotgun (WGS) entry which is preliminary data.</text>
</comment>
<dbReference type="AlphaFoldDB" id="A0AAJ1IEU4"/>
<dbReference type="Pfam" id="PF13277">
    <property type="entry name" value="YmdB"/>
    <property type="match status" value="1"/>
</dbReference>
<dbReference type="InterPro" id="IPR029052">
    <property type="entry name" value="Metallo-depent_PP-like"/>
</dbReference>
<evidence type="ECO:0000313" key="1">
    <source>
        <dbReference type="EMBL" id="MDC7226061.1"/>
    </source>
</evidence>
<dbReference type="Gene3D" id="3.60.21.10">
    <property type="match status" value="1"/>
</dbReference>
<organism evidence="1 2">
    <name type="scientific">Candidatus Thalassospirochaeta sargassi</name>
    <dbReference type="NCBI Taxonomy" id="3119039"/>
    <lineage>
        <taxon>Bacteria</taxon>
        <taxon>Pseudomonadati</taxon>
        <taxon>Spirochaetota</taxon>
        <taxon>Spirochaetia</taxon>
        <taxon>Spirochaetales</taxon>
        <taxon>Spirochaetaceae</taxon>
        <taxon>Candidatus Thalassospirochaeta</taxon>
    </lineage>
</organism>
<dbReference type="EMBL" id="JAQQAL010000011">
    <property type="protein sequence ID" value="MDC7226061.1"/>
    <property type="molecule type" value="Genomic_DNA"/>
</dbReference>
<dbReference type="Proteomes" id="UP001221217">
    <property type="component" value="Unassembled WGS sequence"/>
</dbReference>
<name>A0AAJ1IEU4_9SPIO</name>
<gene>
    <name evidence="1" type="ORF">PQJ61_04780</name>
</gene>
<dbReference type="GO" id="GO:0004113">
    <property type="term" value="F:2',3'-cyclic-nucleotide 3'-phosphodiesterase activity"/>
    <property type="evidence" value="ECO:0007669"/>
    <property type="project" value="TreeGrafter"/>
</dbReference>
<accession>A0AAJ1IEU4</accession>
<sequence length="278" mass="30536">MSTSVVRTRVLCIGEVVGKAGIFCIKKLLPEIKKEENIDFVIANTEGVTGGFGIGKNHSVYMRKLGIDCQTLGEKGFYKKDIVEHIVKAPYILRPANYPPGNPGRGWRIYDCGEKRIGVFSMLGQSGFPRTHLSNPFTYAPDLAAKLNADADILIMDFHAATTAEKYTMFHLMDGKVSAVVGSHTKAQSADEQLMPKGTAVICDTGRTGSLESVGGLDPKIEIEKFLTSIPERSHDAWKKLELQGVIIEFDDTGKTQSIRRIRKECTEVPDAGESNRS</sequence>
<proteinExistence type="predicted"/>
<dbReference type="PANTHER" id="PTHR36303">
    <property type="entry name" value="2',3'-CYCLIC-NUCLEOTIDE 2'-PHOSPHODIESTERASE"/>
    <property type="match status" value="1"/>
</dbReference>
<dbReference type="SUPFAM" id="SSF56300">
    <property type="entry name" value="Metallo-dependent phosphatases"/>
    <property type="match status" value="1"/>
</dbReference>
<dbReference type="PIRSF" id="PIRSF004789">
    <property type="entry name" value="DR1281"/>
    <property type="match status" value="1"/>
</dbReference>
<dbReference type="InterPro" id="IPR005235">
    <property type="entry name" value="YmdB-like"/>
</dbReference>
<protein>
    <submittedName>
        <fullName evidence="1">TIGR00282 family metallophosphoesterase</fullName>
    </submittedName>
</protein>